<feature type="compositionally biased region" description="Low complexity" evidence="4">
    <location>
        <begin position="25"/>
        <end position="42"/>
    </location>
</feature>
<feature type="binding site" evidence="3">
    <location>
        <position position="314"/>
    </location>
    <ligand>
        <name>ATP</name>
        <dbReference type="ChEBI" id="CHEBI:30616"/>
    </ligand>
</feature>
<dbReference type="GO" id="GO:0005524">
    <property type="term" value="F:ATP binding"/>
    <property type="evidence" value="ECO:0007669"/>
    <property type="project" value="UniProtKB-UniRule"/>
</dbReference>
<dbReference type="SUPFAM" id="SSF54631">
    <property type="entry name" value="CBS-domain pair"/>
    <property type="match status" value="1"/>
</dbReference>
<dbReference type="KEGG" id="mng:MNEG_16129"/>
<reference evidence="6 7" key="1">
    <citation type="journal article" date="2013" name="BMC Genomics">
        <title>Reconstruction of the lipid metabolism for the microalga Monoraphidium neglectum from its genome sequence reveals characteristics suitable for biofuel production.</title>
        <authorList>
            <person name="Bogen C."/>
            <person name="Al-Dilaimi A."/>
            <person name="Albersmeier A."/>
            <person name="Wichmann J."/>
            <person name="Grundmann M."/>
            <person name="Rupp O."/>
            <person name="Lauersen K.J."/>
            <person name="Blifernez-Klassen O."/>
            <person name="Kalinowski J."/>
            <person name="Goesmann A."/>
            <person name="Mussgnug J.H."/>
            <person name="Kruse O."/>
        </authorList>
    </citation>
    <scope>NUCLEOTIDE SEQUENCE [LARGE SCALE GENOMIC DNA]</scope>
    <source>
        <strain evidence="6 7">SAG 48.87</strain>
    </source>
</reference>
<dbReference type="Pfam" id="PF07714">
    <property type="entry name" value="PK_Tyr_Ser-Thr"/>
    <property type="match status" value="1"/>
</dbReference>
<proteinExistence type="predicted"/>
<dbReference type="PROSITE" id="PS50011">
    <property type="entry name" value="PROTEIN_KINASE_DOM"/>
    <property type="match status" value="1"/>
</dbReference>
<dbReference type="STRING" id="145388.A0A0D2LII7"/>
<accession>A0A0D2LII7</accession>
<dbReference type="Pfam" id="PF00571">
    <property type="entry name" value="CBS"/>
    <property type="match status" value="1"/>
</dbReference>
<gene>
    <name evidence="6" type="ORF">MNEG_16129</name>
</gene>
<dbReference type="InterPro" id="IPR051681">
    <property type="entry name" value="Ser/Thr_Kinases-Pseudokinases"/>
</dbReference>
<dbReference type="InterPro" id="IPR000719">
    <property type="entry name" value="Prot_kinase_dom"/>
</dbReference>
<evidence type="ECO:0000256" key="2">
    <source>
        <dbReference type="ARBA" id="ARBA00022840"/>
    </source>
</evidence>
<evidence type="ECO:0000313" key="6">
    <source>
        <dbReference type="EMBL" id="KIY91834.1"/>
    </source>
</evidence>
<keyword evidence="7" id="KW-1185">Reference proteome</keyword>
<dbReference type="InterPro" id="IPR000644">
    <property type="entry name" value="CBS_dom"/>
</dbReference>
<dbReference type="RefSeq" id="XP_013890854.1">
    <property type="nucleotide sequence ID" value="XM_014035400.1"/>
</dbReference>
<dbReference type="InterPro" id="IPR046342">
    <property type="entry name" value="CBS_dom_sf"/>
</dbReference>
<evidence type="ECO:0000256" key="4">
    <source>
        <dbReference type="SAM" id="MobiDB-lite"/>
    </source>
</evidence>
<keyword evidence="2 3" id="KW-0067">ATP-binding</keyword>
<dbReference type="AlphaFoldDB" id="A0A0D2LII7"/>
<protein>
    <recommendedName>
        <fullName evidence="5">Protein kinase domain-containing protein</fullName>
    </recommendedName>
</protein>
<dbReference type="InterPro" id="IPR011009">
    <property type="entry name" value="Kinase-like_dom_sf"/>
</dbReference>
<dbReference type="SUPFAM" id="SSF56112">
    <property type="entry name" value="Protein kinase-like (PK-like)"/>
    <property type="match status" value="1"/>
</dbReference>
<dbReference type="Gene3D" id="3.30.200.20">
    <property type="entry name" value="Phosphorylase Kinase, domain 1"/>
    <property type="match status" value="1"/>
</dbReference>
<feature type="compositionally biased region" description="Gly residues" evidence="4">
    <location>
        <begin position="227"/>
        <end position="248"/>
    </location>
</feature>
<dbReference type="GeneID" id="25733858"/>
<evidence type="ECO:0000313" key="7">
    <source>
        <dbReference type="Proteomes" id="UP000054498"/>
    </source>
</evidence>
<feature type="region of interest" description="Disordered" evidence="4">
    <location>
        <begin position="207"/>
        <end position="261"/>
    </location>
</feature>
<dbReference type="EMBL" id="KK106235">
    <property type="protein sequence ID" value="KIY91834.1"/>
    <property type="molecule type" value="Genomic_DNA"/>
</dbReference>
<evidence type="ECO:0000259" key="5">
    <source>
        <dbReference type="PROSITE" id="PS50011"/>
    </source>
</evidence>
<organism evidence="6 7">
    <name type="scientific">Monoraphidium neglectum</name>
    <dbReference type="NCBI Taxonomy" id="145388"/>
    <lineage>
        <taxon>Eukaryota</taxon>
        <taxon>Viridiplantae</taxon>
        <taxon>Chlorophyta</taxon>
        <taxon>core chlorophytes</taxon>
        <taxon>Chlorophyceae</taxon>
        <taxon>CS clade</taxon>
        <taxon>Sphaeropleales</taxon>
        <taxon>Selenastraceae</taxon>
        <taxon>Monoraphidium</taxon>
    </lineage>
</organism>
<dbReference type="Proteomes" id="UP000054498">
    <property type="component" value="Unassembled WGS sequence"/>
</dbReference>
<feature type="compositionally biased region" description="Low complexity" evidence="4">
    <location>
        <begin position="214"/>
        <end position="226"/>
    </location>
</feature>
<dbReference type="PANTHER" id="PTHR44329">
    <property type="entry name" value="SERINE/THREONINE-PROTEIN KINASE TNNI3K-RELATED"/>
    <property type="match status" value="1"/>
</dbReference>
<sequence>MAPFSVLPSNPFAAAAGAPFTDADAAGDAAADGDAESSASEDWWCGDPSGVLVREVMSPPPPRVAPDADASAVRALLTRGRAPLLLVDLGPDVPPGVIEERDLFKIPAIKRRLSGGQAGGAGGGGGNGAPRRPRVTAGDIMRPAAVVVDAGDEVEAAAMALQSADCRRAVVRDGGAARGGGEEWVGTITDVAIYRCMGFPDDISDDDASRGSCGEASRAPSSAAGAGAAGGSIISGGSGDGGGSGGSGVARSGTSTASSDSLWGDAPDALARCKTAAALWELDHHEIQIVRKIGEGSFGEVLLASFRGTKVAVKRLHALDREAAPTSSAAAAAGGAASRAAFQQFFDREIAILASIRHPNVVNFIGACHRAPAPCLVTEYCARGPLDALLHGPGGAGLSLARRVEFAID</sequence>
<keyword evidence="1 3" id="KW-0547">Nucleotide-binding</keyword>
<feature type="domain" description="Protein kinase" evidence="5">
    <location>
        <begin position="287"/>
        <end position="409"/>
    </location>
</feature>
<evidence type="ECO:0000256" key="1">
    <source>
        <dbReference type="ARBA" id="ARBA00022741"/>
    </source>
</evidence>
<feature type="compositionally biased region" description="Low complexity" evidence="4">
    <location>
        <begin position="249"/>
        <end position="259"/>
    </location>
</feature>
<name>A0A0D2LII7_9CHLO</name>
<dbReference type="PANTHER" id="PTHR44329:SF298">
    <property type="entry name" value="MIXED LINEAGE KINASE DOMAIN-LIKE PROTEIN"/>
    <property type="match status" value="1"/>
</dbReference>
<dbReference type="InterPro" id="IPR001245">
    <property type="entry name" value="Ser-Thr/Tyr_kinase_cat_dom"/>
</dbReference>
<feature type="region of interest" description="Disordered" evidence="4">
    <location>
        <begin position="25"/>
        <end position="44"/>
    </location>
</feature>
<dbReference type="Gene3D" id="3.10.580.10">
    <property type="entry name" value="CBS-domain"/>
    <property type="match status" value="1"/>
</dbReference>
<dbReference type="OrthoDB" id="542242at2759"/>
<dbReference type="InterPro" id="IPR017441">
    <property type="entry name" value="Protein_kinase_ATP_BS"/>
</dbReference>
<evidence type="ECO:0000256" key="3">
    <source>
        <dbReference type="PROSITE-ProRule" id="PRU10141"/>
    </source>
</evidence>
<dbReference type="GO" id="GO:0004674">
    <property type="term" value="F:protein serine/threonine kinase activity"/>
    <property type="evidence" value="ECO:0007669"/>
    <property type="project" value="TreeGrafter"/>
</dbReference>
<dbReference type="PROSITE" id="PS00107">
    <property type="entry name" value="PROTEIN_KINASE_ATP"/>
    <property type="match status" value="1"/>
</dbReference>